<dbReference type="PANTHER" id="PTHR33525:SF4">
    <property type="entry name" value="CYCLIC DI-GMP PHOSPHODIESTERASE CDGJ"/>
    <property type="match status" value="1"/>
</dbReference>
<dbReference type="Proteomes" id="UP001375382">
    <property type="component" value="Unassembled WGS sequence"/>
</dbReference>
<gene>
    <name evidence="2" type="ORF">MN202_14665</name>
</gene>
<dbReference type="Gene3D" id="1.10.3210.10">
    <property type="entry name" value="Hypothetical protein af1432"/>
    <property type="match status" value="1"/>
</dbReference>
<dbReference type="SUPFAM" id="SSF109604">
    <property type="entry name" value="HD-domain/PDEase-like"/>
    <property type="match status" value="1"/>
</dbReference>
<name>A0ABU8C9G4_9GAMM</name>
<evidence type="ECO:0000313" key="3">
    <source>
        <dbReference type="Proteomes" id="UP001375382"/>
    </source>
</evidence>
<accession>A0ABU8C9G4</accession>
<proteinExistence type="predicted"/>
<dbReference type="PIRSF" id="PIRSF003180">
    <property type="entry name" value="DiGMPpdiest_YuxH"/>
    <property type="match status" value="1"/>
</dbReference>
<dbReference type="PROSITE" id="PS51833">
    <property type="entry name" value="HDOD"/>
    <property type="match status" value="1"/>
</dbReference>
<feature type="domain" description="HDOD" evidence="1">
    <location>
        <begin position="209"/>
        <end position="409"/>
    </location>
</feature>
<dbReference type="Gene3D" id="3.20.20.450">
    <property type="entry name" value="EAL domain"/>
    <property type="match status" value="1"/>
</dbReference>
<evidence type="ECO:0000313" key="2">
    <source>
        <dbReference type="EMBL" id="MEH8018482.1"/>
    </source>
</evidence>
<dbReference type="InterPro" id="IPR013976">
    <property type="entry name" value="HDOD"/>
</dbReference>
<dbReference type="SUPFAM" id="SSF141868">
    <property type="entry name" value="EAL domain-like"/>
    <property type="match status" value="1"/>
</dbReference>
<dbReference type="InterPro" id="IPR035919">
    <property type="entry name" value="EAL_sf"/>
</dbReference>
<dbReference type="RefSeq" id="WP_335736889.1">
    <property type="nucleotide sequence ID" value="NZ_JALAAR010000013.1"/>
</dbReference>
<protein>
    <submittedName>
        <fullName evidence="2">HDOD domain-containing protein</fullName>
    </submittedName>
</protein>
<dbReference type="EMBL" id="JALAAR010000013">
    <property type="protein sequence ID" value="MEH8018482.1"/>
    <property type="molecule type" value="Genomic_DNA"/>
</dbReference>
<dbReference type="PANTHER" id="PTHR33525">
    <property type="match status" value="1"/>
</dbReference>
<sequence length="409" mass="44840">MSSINADSDTGLALQRSCAAQPVFDADKKRFAIELLQRSKTGTKVFCLNDASPSILLPVCQQLSDYLSLYHSDLFIRLSAQLLEAKVTLALDPSRVIIALAAPVKYSKTLLAAIGWYKNQGFRFLLDDSSVSAHSAAVIALADIVRIDMKDTSLADAERLNALYGRPGLQWLADRVETEAQFQIYKSLGCELFQGYFFPDKLEIAGKKIEPSAVKLADIISCLFDPEPDLNKLAAVLQDEPSIVMGMLKVANSPLYRKTREVSSIKEVVTRLGLELSRKLVLTYAVLNSHNTPAAVTVLTRAYSAQSIARQWQFDAAHSQQYFLAALISGADMLFGVSPQEFLAYLNVPKQIADALSHNGGPMAEALALLLKIERGSALKLAADNAELPYISLYNIELAEVQQRLAQVL</sequence>
<comment type="caution">
    <text evidence="2">The sequence shown here is derived from an EMBL/GenBank/DDBJ whole genome shotgun (WGS) entry which is preliminary data.</text>
</comment>
<dbReference type="InterPro" id="IPR014408">
    <property type="entry name" value="dGMP_Pdiesterase_EAL/HD-GYP"/>
</dbReference>
<organism evidence="2 3">
    <name type="scientific">Rheinheimera muenzenbergensis</name>
    <dbReference type="NCBI Taxonomy" id="1193628"/>
    <lineage>
        <taxon>Bacteria</taxon>
        <taxon>Pseudomonadati</taxon>
        <taxon>Pseudomonadota</taxon>
        <taxon>Gammaproteobacteria</taxon>
        <taxon>Chromatiales</taxon>
        <taxon>Chromatiaceae</taxon>
        <taxon>Rheinheimera</taxon>
    </lineage>
</organism>
<evidence type="ECO:0000259" key="1">
    <source>
        <dbReference type="PROSITE" id="PS51833"/>
    </source>
</evidence>
<keyword evidence="3" id="KW-1185">Reference proteome</keyword>
<dbReference type="InterPro" id="IPR052340">
    <property type="entry name" value="RNase_Y/CdgJ"/>
</dbReference>
<dbReference type="Pfam" id="PF08668">
    <property type="entry name" value="HDOD"/>
    <property type="match status" value="1"/>
</dbReference>
<reference evidence="2 3" key="1">
    <citation type="journal article" date="2023" name="Ecotoxicol. Environ. Saf.">
        <title>Mercury remediation potential of mercury-resistant strain Rheinheimera metallidurans sp. nov. isolated from a municipal waste dumping site.</title>
        <authorList>
            <person name="Yadav V."/>
            <person name="Manjhi A."/>
            <person name="Vadakedath N."/>
        </authorList>
    </citation>
    <scope>NUCLEOTIDE SEQUENCE [LARGE SCALE GENOMIC DNA]</scope>
    <source>
        <strain evidence="2 3">E-49</strain>
    </source>
</reference>